<keyword evidence="3" id="KW-1185">Reference proteome</keyword>
<evidence type="ECO:0008006" key="4">
    <source>
        <dbReference type="Google" id="ProtNLM"/>
    </source>
</evidence>
<reference evidence="2 3" key="1">
    <citation type="journal article" date="2012" name="J. Bacteriol.">
        <title>Complete genome sequence of phototrophic betaproteobacterium Rubrivivax gelatinosus IL144.</title>
        <authorList>
            <person name="Nagashima S."/>
            <person name="Kamimura A."/>
            <person name="Shimizu T."/>
            <person name="Nakamura-isaki S."/>
            <person name="Aono E."/>
            <person name="Sakamoto K."/>
            <person name="Ichikawa N."/>
            <person name="Nakazawa H."/>
            <person name="Sekine M."/>
            <person name="Yamazaki S."/>
            <person name="Fujita N."/>
            <person name="Shimada K."/>
            <person name="Hanada S."/>
            <person name="Nagashima K.V.P."/>
        </authorList>
    </citation>
    <scope>NUCLEOTIDE SEQUENCE [LARGE SCALE GENOMIC DNA]</scope>
    <source>
        <strain evidence="3">NBRC 100245 / IL144</strain>
    </source>
</reference>
<proteinExistence type="predicted"/>
<dbReference type="GO" id="GO:0016020">
    <property type="term" value="C:membrane"/>
    <property type="evidence" value="ECO:0007669"/>
    <property type="project" value="InterPro"/>
</dbReference>
<evidence type="ECO:0000313" key="2">
    <source>
        <dbReference type="EMBL" id="BAL96932.1"/>
    </source>
</evidence>
<dbReference type="PROSITE" id="PS51257">
    <property type="entry name" value="PROKAR_LIPOPROTEIN"/>
    <property type="match status" value="1"/>
</dbReference>
<dbReference type="Pfam" id="PF05345">
    <property type="entry name" value="He_PIG"/>
    <property type="match status" value="2"/>
</dbReference>
<dbReference type="InterPro" id="IPR015919">
    <property type="entry name" value="Cadherin-like_sf"/>
</dbReference>
<feature type="signal peptide" evidence="1">
    <location>
        <begin position="1"/>
        <end position="26"/>
    </location>
</feature>
<keyword evidence="1" id="KW-0732">Signal</keyword>
<dbReference type="STRING" id="983917.RGE_35930"/>
<protein>
    <recommendedName>
        <fullName evidence="4">Dystroglycan-type cadherin-like domain-containing protein</fullName>
    </recommendedName>
</protein>
<dbReference type="RefSeq" id="WP_014429789.1">
    <property type="nucleotide sequence ID" value="NC_017075.1"/>
</dbReference>
<dbReference type="eggNOG" id="COG2931">
    <property type="taxonomic scope" value="Bacteria"/>
</dbReference>
<dbReference type="Proteomes" id="UP000007883">
    <property type="component" value="Chromosome"/>
</dbReference>
<accession>I0HV95</accession>
<feature type="chain" id="PRO_5003629321" description="Dystroglycan-type cadherin-like domain-containing protein" evidence="1">
    <location>
        <begin position="27"/>
        <end position="446"/>
    </location>
</feature>
<dbReference type="InterPro" id="IPR013783">
    <property type="entry name" value="Ig-like_fold"/>
</dbReference>
<evidence type="ECO:0000256" key="1">
    <source>
        <dbReference type="SAM" id="SignalP"/>
    </source>
</evidence>
<dbReference type="SUPFAM" id="SSF49313">
    <property type="entry name" value="Cadherin-like"/>
    <property type="match status" value="1"/>
</dbReference>
<dbReference type="HOGENOM" id="CLU_613774_0_0_4"/>
<dbReference type="KEGG" id="rge:RGE_35930"/>
<name>I0HV95_RUBGI</name>
<dbReference type="GO" id="GO:0005509">
    <property type="term" value="F:calcium ion binding"/>
    <property type="evidence" value="ECO:0007669"/>
    <property type="project" value="InterPro"/>
</dbReference>
<sequence length="446" mass="46551">MFTTPSRAWTRLFCCVAAAAALSACGGGGGGASDGDLEVTFSYQNADQSFPVMTAPKLTPVLQGLKGNTPHCSLRPESTLPDGVTLGEDCRLRGIATTTGVYNGWVDLSVSGHAGTASALYVFSITAPFIAPTGAGPQLTLEVGVPLDAASPTARVAQIFGYADGVPGDRHSLNLTQGSLPPGMALRLDEQGNVLLSGTPTQTSRYDLVMRYTLERSGRSFPSTLEFSVQVDAKPLALHYDGCCQAFTGVPMSFTPTTDIVVGDGQTLRFSLGGAGALPAGLQLDPATGTIFGTPQTGGRDSLVGFSVVAQVLQDGGVVAQVERFLAFWPVGVFGTYPVSSQGTTAYYDEVPNSPPYRVTYRLSAGVPFTIAPGPMYAARDGDDYRFRLIGSSAQSSVPAWLTIDPVTGVISGTRPDATGSALFMVELTLTRGGASYRVNQSWAID</sequence>
<dbReference type="EMBL" id="AP012320">
    <property type="protein sequence ID" value="BAL96932.1"/>
    <property type="molecule type" value="Genomic_DNA"/>
</dbReference>
<gene>
    <name evidence="2" type="ordered locus">RGE_35930</name>
</gene>
<evidence type="ECO:0000313" key="3">
    <source>
        <dbReference type="Proteomes" id="UP000007883"/>
    </source>
</evidence>
<dbReference type="AlphaFoldDB" id="I0HV95"/>
<dbReference type="PATRIC" id="fig|983917.3.peg.3514"/>
<dbReference type="Gene3D" id="2.60.40.10">
    <property type="entry name" value="Immunoglobulins"/>
    <property type="match status" value="2"/>
</dbReference>
<organism evidence="2 3">
    <name type="scientific">Rubrivivax gelatinosus (strain NBRC 100245 / IL144)</name>
    <dbReference type="NCBI Taxonomy" id="983917"/>
    <lineage>
        <taxon>Bacteria</taxon>
        <taxon>Pseudomonadati</taxon>
        <taxon>Pseudomonadota</taxon>
        <taxon>Betaproteobacteria</taxon>
        <taxon>Burkholderiales</taxon>
        <taxon>Sphaerotilaceae</taxon>
        <taxon>Rubrivivax</taxon>
    </lineage>
</organism>